<evidence type="ECO:0008006" key="4">
    <source>
        <dbReference type="Google" id="ProtNLM"/>
    </source>
</evidence>
<dbReference type="Gramene" id="ERM95738">
    <property type="protein sequence ID" value="ERM95738"/>
    <property type="gene ID" value="AMTR_s00023p00242340"/>
</dbReference>
<dbReference type="HOGENOM" id="CLU_1290526_0_0_1"/>
<evidence type="ECO:0000313" key="2">
    <source>
        <dbReference type="EMBL" id="ERM95738.1"/>
    </source>
</evidence>
<proteinExistence type="predicted"/>
<reference evidence="3" key="1">
    <citation type="journal article" date="2013" name="Science">
        <title>The Amborella genome and the evolution of flowering plants.</title>
        <authorList>
            <consortium name="Amborella Genome Project"/>
        </authorList>
    </citation>
    <scope>NUCLEOTIDE SEQUENCE [LARGE SCALE GENOMIC DNA]</scope>
</reference>
<keyword evidence="1" id="KW-0175">Coiled coil</keyword>
<sequence>MPSRHYRNPSRRARIPNTPNLRIPELLVEINRVQCELEEAQRTLRLFEGKPIEIRSLAQAEYYEHLLEETLTRVRNREQELERIRLGGNNPSNLQMCSHGQSSIAGGSLANDAAHNMDRFLQRGHPQSVPECVPTSSMYSSMMNVAGRNIADQVQSTNRSNQVRTNEEFVQFDATASQWPEVKMVTPAIHPPDISSSNTMEVWSFIPRNSHVSM</sequence>
<accession>W1NJQ9</accession>
<evidence type="ECO:0000256" key="1">
    <source>
        <dbReference type="SAM" id="Coils"/>
    </source>
</evidence>
<protein>
    <recommendedName>
        <fullName evidence="4">K-box domain-containing protein</fullName>
    </recommendedName>
</protein>
<evidence type="ECO:0000313" key="3">
    <source>
        <dbReference type="Proteomes" id="UP000017836"/>
    </source>
</evidence>
<gene>
    <name evidence="2" type="ORF">AMTR_s00023p00242340</name>
</gene>
<name>W1NJQ9_AMBTC</name>
<dbReference type="AlphaFoldDB" id="W1NJQ9"/>
<dbReference type="EMBL" id="KI397474">
    <property type="protein sequence ID" value="ERM95738.1"/>
    <property type="molecule type" value="Genomic_DNA"/>
</dbReference>
<dbReference type="Proteomes" id="UP000017836">
    <property type="component" value="Unassembled WGS sequence"/>
</dbReference>
<feature type="coiled-coil region" evidence="1">
    <location>
        <begin position="23"/>
        <end position="50"/>
    </location>
</feature>
<keyword evidence="3" id="KW-1185">Reference proteome</keyword>
<organism evidence="2 3">
    <name type="scientific">Amborella trichopoda</name>
    <dbReference type="NCBI Taxonomy" id="13333"/>
    <lineage>
        <taxon>Eukaryota</taxon>
        <taxon>Viridiplantae</taxon>
        <taxon>Streptophyta</taxon>
        <taxon>Embryophyta</taxon>
        <taxon>Tracheophyta</taxon>
        <taxon>Spermatophyta</taxon>
        <taxon>Magnoliopsida</taxon>
        <taxon>Amborellales</taxon>
        <taxon>Amborellaceae</taxon>
        <taxon>Amborella</taxon>
    </lineage>
</organism>